<comment type="caution">
    <text evidence="1">The sequence shown here is derived from an EMBL/GenBank/DDBJ whole genome shotgun (WGS) entry which is preliminary data.</text>
</comment>
<dbReference type="RefSeq" id="WP_262682646.1">
    <property type="nucleotide sequence ID" value="NZ_JAOQIO010000007.1"/>
</dbReference>
<evidence type="ECO:0000313" key="1">
    <source>
        <dbReference type="EMBL" id="MCU6791084.1"/>
    </source>
</evidence>
<accession>A0ABT2U8X4</accession>
<proteinExistence type="predicted"/>
<dbReference type="Pfam" id="PF14100">
    <property type="entry name" value="DUF6807"/>
    <property type="match status" value="1"/>
</dbReference>
<dbReference type="EMBL" id="JAOQIO010000007">
    <property type="protein sequence ID" value="MCU6791084.1"/>
    <property type="molecule type" value="Genomic_DNA"/>
</dbReference>
<reference evidence="1 2" key="1">
    <citation type="submission" date="2022-09" db="EMBL/GenBank/DDBJ databases">
        <authorList>
            <person name="Han X.L."/>
            <person name="Wang Q."/>
            <person name="Lu T."/>
        </authorList>
    </citation>
    <scope>NUCLEOTIDE SEQUENCE [LARGE SCALE GENOMIC DNA]</scope>
    <source>
        <strain evidence="1 2">WQ 127069</strain>
    </source>
</reference>
<organism evidence="1 2">
    <name type="scientific">Paenibacillus baimaensis</name>
    <dbReference type="NCBI Taxonomy" id="2982185"/>
    <lineage>
        <taxon>Bacteria</taxon>
        <taxon>Bacillati</taxon>
        <taxon>Bacillota</taxon>
        <taxon>Bacilli</taxon>
        <taxon>Bacillales</taxon>
        <taxon>Paenibacillaceae</taxon>
        <taxon>Paenibacillus</taxon>
    </lineage>
</organism>
<evidence type="ECO:0000313" key="2">
    <source>
        <dbReference type="Proteomes" id="UP001652445"/>
    </source>
</evidence>
<name>A0ABT2U8X4_9BACL</name>
<protein>
    <submittedName>
        <fullName evidence="1">PmoA family protein</fullName>
    </submittedName>
</protein>
<sequence length="413" mass="46758">MAIDFKVRLIPSASMLLPIVTRLELDTSTYQQLVQESSDMDIWLQDEASGLEFACQLNSQSMSATPEGTNTEHALYVLIKEWPADSSVTELSLIFMQKAKQVSVPEDRKYNPWRNTYGVFLDHQEENARVIVSIEGSLTTRYMYSPFVPKPYYYPLIGPKGHTLIQDAPDDHLHHHGLWWGHDDVNGHKAYHEFRREGRQTHRKFLALFGGPVFGQITSLVDWLDEDGGLLLQETRSVRIYNMPRETRYLDLHTSLHAVNGDVVFGSTKEGGFPFIRVNEQINGFHTGLLTAASGNTKEKGIFGTVTEWVDYSGKLVNVDWDNGIPHKTHIDAGIAMFVHPDNETYASQWFVRDAGAFTSANFHFSGGKTLQGGDSLNIRQRIYVHEGDVNSGHVKERFQEYIEPIAIEIIST</sequence>
<gene>
    <name evidence="1" type="ORF">OB236_02970</name>
</gene>
<dbReference type="InterPro" id="IPR029475">
    <property type="entry name" value="DUF6807"/>
</dbReference>
<keyword evidence="2" id="KW-1185">Reference proteome</keyword>
<dbReference type="Proteomes" id="UP001652445">
    <property type="component" value="Unassembled WGS sequence"/>
</dbReference>